<keyword evidence="10 11" id="KW-0998">Cell outer membrane</keyword>
<feature type="domain" description="TonB-dependent receptor plug" evidence="15">
    <location>
        <begin position="52"/>
        <end position="157"/>
    </location>
</feature>
<keyword evidence="2 11" id="KW-0813">Transport</keyword>
<dbReference type="SUPFAM" id="SSF56935">
    <property type="entry name" value="Porins"/>
    <property type="match status" value="1"/>
</dbReference>
<dbReference type="InterPro" id="IPR039426">
    <property type="entry name" value="TonB-dep_rcpt-like"/>
</dbReference>
<dbReference type="OrthoDB" id="7313036at2"/>
<keyword evidence="4" id="KW-0410">Iron transport</keyword>
<dbReference type="PROSITE" id="PS52016">
    <property type="entry name" value="TONB_DEPENDENT_REC_3"/>
    <property type="match status" value="1"/>
</dbReference>
<dbReference type="PROSITE" id="PS51257">
    <property type="entry name" value="PROKAR_LIPOPROTEIN"/>
    <property type="match status" value="1"/>
</dbReference>
<evidence type="ECO:0000313" key="16">
    <source>
        <dbReference type="EMBL" id="SDD29347.1"/>
    </source>
</evidence>
<evidence type="ECO:0000256" key="2">
    <source>
        <dbReference type="ARBA" id="ARBA00022448"/>
    </source>
</evidence>
<evidence type="ECO:0000256" key="1">
    <source>
        <dbReference type="ARBA" id="ARBA00004571"/>
    </source>
</evidence>
<dbReference type="Gene3D" id="2.40.170.20">
    <property type="entry name" value="TonB-dependent receptor, beta-barrel domain"/>
    <property type="match status" value="3"/>
</dbReference>
<evidence type="ECO:0000256" key="4">
    <source>
        <dbReference type="ARBA" id="ARBA00022496"/>
    </source>
</evidence>
<evidence type="ECO:0000256" key="10">
    <source>
        <dbReference type="ARBA" id="ARBA00023237"/>
    </source>
</evidence>
<dbReference type="AlphaFoldDB" id="A0A1G6TLQ8"/>
<dbReference type="GO" id="GO:0006826">
    <property type="term" value="P:iron ion transport"/>
    <property type="evidence" value="ECO:0007669"/>
    <property type="project" value="UniProtKB-KW"/>
</dbReference>
<evidence type="ECO:0000256" key="8">
    <source>
        <dbReference type="ARBA" id="ARBA00023077"/>
    </source>
</evidence>
<dbReference type="PANTHER" id="PTHR32552:SF81">
    <property type="entry name" value="TONB-DEPENDENT OUTER MEMBRANE RECEPTOR"/>
    <property type="match status" value="1"/>
</dbReference>
<proteinExistence type="inferred from homology"/>
<protein>
    <submittedName>
        <fullName evidence="16">Outer membrane receptor proteins, mostly Fe transport</fullName>
    </submittedName>
</protein>
<feature type="chain" id="PRO_5010223363" evidence="13">
    <location>
        <begin position="18"/>
        <end position="920"/>
    </location>
</feature>
<dbReference type="GO" id="GO:0009279">
    <property type="term" value="C:cell outer membrane"/>
    <property type="evidence" value="ECO:0007669"/>
    <property type="project" value="UniProtKB-SubCell"/>
</dbReference>
<organism evidence="16 17">
    <name type="scientific">Kordiimonas lacus</name>
    <dbReference type="NCBI Taxonomy" id="637679"/>
    <lineage>
        <taxon>Bacteria</taxon>
        <taxon>Pseudomonadati</taxon>
        <taxon>Pseudomonadota</taxon>
        <taxon>Alphaproteobacteria</taxon>
        <taxon>Kordiimonadales</taxon>
        <taxon>Kordiimonadaceae</taxon>
        <taxon>Kordiimonas</taxon>
    </lineage>
</organism>
<name>A0A1G6TLQ8_9PROT</name>
<keyword evidence="3 11" id="KW-1134">Transmembrane beta strand</keyword>
<comment type="subcellular location">
    <subcellularLocation>
        <location evidence="1 11">Cell outer membrane</location>
        <topology evidence="1 11">Multi-pass membrane protein</topology>
    </subcellularLocation>
</comment>
<keyword evidence="7" id="KW-0406">Ion transport</keyword>
<dbReference type="InterPro" id="IPR012910">
    <property type="entry name" value="Plug_dom"/>
</dbReference>
<evidence type="ECO:0000256" key="12">
    <source>
        <dbReference type="RuleBase" id="RU003357"/>
    </source>
</evidence>
<keyword evidence="17" id="KW-1185">Reference proteome</keyword>
<evidence type="ECO:0000256" key="5">
    <source>
        <dbReference type="ARBA" id="ARBA00022692"/>
    </source>
</evidence>
<dbReference type="Pfam" id="PF07715">
    <property type="entry name" value="Plug"/>
    <property type="match status" value="1"/>
</dbReference>
<accession>A0A1G6TLQ8</accession>
<evidence type="ECO:0000256" key="11">
    <source>
        <dbReference type="PROSITE-ProRule" id="PRU01360"/>
    </source>
</evidence>
<feature type="signal peptide" evidence="13">
    <location>
        <begin position="1"/>
        <end position="17"/>
    </location>
</feature>
<keyword evidence="13" id="KW-0732">Signal</keyword>
<sequence>MSTTKLSSALMSGVSLAACLCLAPAVGAQETSDNTLTLEEITVTAQKREQSAQDVPIALNAFSGNFLETVAAEDLRDITAYTPGLEVSGVTQPRFKIRGIETSDFGVGTDPAVGVFVDGVYASRSGAGIVFFSDLERVEVLKGPQGTLFGRNTAAGAISIITNKPDMDEFSARVNLRYGRFDKQRIDAMINAPLTDTVAMRANFLVNDQGGYATDALTGDDYGREHNVTGRVQVRWEPSDRTALNLAFEFDHTKQDEDQPVVGVSDGSLDFAPGAETLNDMPGHVDFLHAVLGPSFGGLTREQFGALPIAALTGGVPLQAFYANFTPAGYVPTSGGDWSVFRDGNSIGGADPYGPFSSDVRNGEENRDLDGVTLTITHDFDWATLTSISAFKRFTSNNLEEEDGTADPDFYFDSNNIEENEHIYQELRLNGQSGDLTWTIGGSYYWENAKQNTVVNATMNSIDTALYNLGATPGILVANGFNPLDGINGCESLFLDTMNSFVGLTTVPLGCMDPSAVGTPLEGLSLEDVSNMALQSFDGRLWTEHMYGEGTFKAFAAFADATYAVTDRLNLTAGIRYTHDKKSWLWRTDPREIEGSDLLEIPGVGNLADIHQAILQAVVGGSGDIVYNLPICADASTQVCEGRDFERSQSWNNVSPRVAVDYRVSDDAMFYASYARGYKAGGFNSQEVNSEFDNESVWNVEVGLKSQWFDDRVRFNASVWKYKYNDKQAIRLASFESGSVPRYVTETSDTEGKGVDIELLWAPAPGLRLFANGGYQDVTCTENCGISEVGEPTGAPKARVSFGGDYSFGLGGDNGSINLHLDHSYTSKERLNGQCLSEGTCGTIVWGNGSWETGKARNLTNVRMGWTNADEDLSISLFVTNLFANRYLGGATGVTAETFGTPISERETPSLWGIDLTKRF</sequence>
<dbReference type="RefSeq" id="WP_068308753.1">
    <property type="nucleotide sequence ID" value="NZ_FNAK01000001.1"/>
</dbReference>
<dbReference type="STRING" id="637679.GCA_001550055_00627"/>
<evidence type="ECO:0000313" key="17">
    <source>
        <dbReference type="Proteomes" id="UP000183685"/>
    </source>
</evidence>
<dbReference type="EMBL" id="FNAK01000001">
    <property type="protein sequence ID" value="SDD29347.1"/>
    <property type="molecule type" value="Genomic_DNA"/>
</dbReference>
<dbReference type="InterPro" id="IPR000531">
    <property type="entry name" value="Beta-barrel_TonB"/>
</dbReference>
<dbReference type="PANTHER" id="PTHR32552">
    <property type="entry name" value="FERRICHROME IRON RECEPTOR-RELATED"/>
    <property type="match status" value="1"/>
</dbReference>
<evidence type="ECO:0000259" key="15">
    <source>
        <dbReference type="Pfam" id="PF07715"/>
    </source>
</evidence>
<evidence type="ECO:0000256" key="13">
    <source>
        <dbReference type="SAM" id="SignalP"/>
    </source>
</evidence>
<feature type="domain" description="TonB-dependent receptor-like beta-barrel" evidence="14">
    <location>
        <begin position="372"/>
        <end position="882"/>
    </location>
</feature>
<dbReference type="Pfam" id="PF00593">
    <property type="entry name" value="TonB_dep_Rec_b-barrel"/>
    <property type="match status" value="1"/>
</dbReference>
<reference evidence="16 17" key="1">
    <citation type="submission" date="2016-10" db="EMBL/GenBank/DDBJ databases">
        <authorList>
            <person name="de Groot N.N."/>
        </authorList>
    </citation>
    <scope>NUCLEOTIDE SEQUENCE [LARGE SCALE GENOMIC DNA]</scope>
    <source>
        <strain evidence="16 17">CGMCC 1.9109</strain>
    </source>
</reference>
<evidence type="ECO:0000256" key="3">
    <source>
        <dbReference type="ARBA" id="ARBA00022452"/>
    </source>
</evidence>
<keyword evidence="9 11" id="KW-0472">Membrane</keyword>
<evidence type="ECO:0000256" key="7">
    <source>
        <dbReference type="ARBA" id="ARBA00023065"/>
    </source>
</evidence>
<keyword evidence="5 11" id="KW-0812">Transmembrane</keyword>
<comment type="similarity">
    <text evidence="11 12">Belongs to the TonB-dependent receptor family.</text>
</comment>
<keyword evidence="16" id="KW-0675">Receptor</keyword>
<evidence type="ECO:0000256" key="6">
    <source>
        <dbReference type="ARBA" id="ARBA00023004"/>
    </source>
</evidence>
<gene>
    <name evidence="16" type="ORF">SAMN04488071_0262</name>
</gene>
<keyword evidence="8 12" id="KW-0798">TonB box</keyword>
<evidence type="ECO:0000259" key="14">
    <source>
        <dbReference type="Pfam" id="PF00593"/>
    </source>
</evidence>
<dbReference type="Proteomes" id="UP000183685">
    <property type="component" value="Unassembled WGS sequence"/>
</dbReference>
<dbReference type="InterPro" id="IPR036942">
    <property type="entry name" value="Beta-barrel_TonB_sf"/>
</dbReference>
<keyword evidence="6" id="KW-0408">Iron</keyword>
<evidence type="ECO:0000256" key="9">
    <source>
        <dbReference type="ARBA" id="ARBA00023136"/>
    </source>
</evidence>